<protein>
    <submittedName>
        <fullName evidence="2">Uncharacterized protein</fullName>
    </submittedName>
</protein>
<dbReference type="AlphaFoldDB" id="A0AA38TPC1"/>
<keyword evidence="3" id="KW-1185">Reference proteome</keyword>
<sequence length="429" mass="49101">MLHGNGYDNGKRIRNGYGKRQNSKIQDTDTAEIRSQIPLKKHTRATDSELLIHEIDRWLGLLSIDHLLLLLFLHRYYNGFCIGVDDVVHQGQNRNVLLLSFGIDPVGGGGLWLFGDDHWFLKMRVDVHQRKFEVKLFEECQKQYAEKGMKAKEVEKQRELTRPKYVVCFVVEEECQLDHKYYLVRANTKTESHIRQVRATTVTRVSTYRTLKIPETSPKLLRNFPETPPILQQKRFGGSRNVSRRFGRVSVSKLYRIRELLPYRRFYASELVKKTDPLFHSDDVVFGTIEAVMIDIVSGHWVKLKPVSWRGNPNGVCSHGGVSDPLLSDSRSADLRGRLLEHLPGKCLPPMIVSRNQPPTFILVDDDVVVWKDIEPNGRFDSPMGYPSLEIENEMAVQLPDELIVQILSMLIVASKIASSIAGRFAKLG</sequence>
<comment type="caution">
    <text evidence="2">The sequence shown here is derived from an EMBL/GenBank/DDBJ whole genome shotgun (WGS) entry which is preliminary data.</text>
</comment>
<dbReference type="Proteomes" id="UP001172457">
    <property type="component" value="Chromosome 3"/>
</dbReference>
<proteinExistence type="predicted"/>
<accession>A0AA38TPC1</accession>
<evidence type="ECO:0000256" key="1">
    <source>
        <dbReference type="SAM" id="MobiDB-lite"/>
    </source>
</evidence>
<gene>
    <name evidence="2" type="ORF">OSB04_013104</name>
</gene>
<organism evidence="2 3">
    <name type="scientific">Centaurea solstitialis</name>
    <name type="common">yellow star-thistle</name>
    <dbReference type="NCBI Taxonomy" id="347529"/>
    <lineage>
        <taxon>Eukaryota</taxon>
        <taxon>Viridiplantae</taxon>
        <taxon>Streptophyta</taxon>
        <taxon>Embryophyta</taxon>
        <taxon>Tracheophyta</taxon>
        <taxon>Spermatophyta</taxon>
        <taxon>Magnoliopsida</taxon>
        <taxon>eudicotyledons</taxon>
        <taxon>Gunneridae</taxon>
        <taxon>Pentapetalae</taxon>
        <taxon>asterids</taxon>
        <taxon>campanulids</taxon>
        <taxon>Asterales</taxon>
        <taxon>Asteraceae</taxon>
        <taxon>Carduoideae</taxon>
        <taxon>Cardueae</taxon>
        <taxon>Centaureinae</taxon>
        <taxon>Centaurea</taxon>
    </lineage>
</organism>
<name>A0AA38TPC1_9ASTR</name>
<evidence type="ECO:0000313" key="3">
    <source>
        <dbReference type="Proteomes" id="UP001172457"/>
    </source>
</evidence>
<evidence type="ECO:0000313" key="2">
    <source>
        <dbReference type="EMBL" id="KAJ9558490.1"/>
    </source>
</evidence>
<dbReference type="EMBL" id="JARYMX010000003">
    <property type="protein sequence ID" value="KAJ9558490.1"/>
    <property type="molecule type" value="Genomic_DNA"/>
</dbReference>
<feature type="region of interest" description="Disordered" evidence="1">
    <location>
        <begin position="1"/>
        <end position="28"/>
    </location>
</feature>
<reference evidence="2" key="1">
    <citation type="submission" date="2023-03" db="EMBL/GenBank/DDBJ databases">
        <title>Chromosome-scale reference genome and RAD-based genetic map of yellow starthistle (Centaurea solstitialis) reveal putative structural variation and QTLs associated with invader traits.</title>
        <authorList>
            <person name="Reatini B."/>
            <person name="Cang F.A."/>
            <person name="Jiang Q."/>
            <person name="Mckibben M.T.W."/>
            <person name="Barker M.S."/>
            <person name="Rieseberg L.H."/>
            <person name="Dlugosch K.M."/>
        </authorList>
    </citation>
    <scope>NUCLEOTIDE SEQUENCE</scope>
    <source>
        <strain evidence="2">CAN-66</strain>
        <tissue evidence="2">Leaf</tissue>
    </source>
</reference>